<comment type="caution">
    <text evidence="7">The sequence shown here is derived from an EMBL/GenBank/DDBJ whole genome shotgun (WGS) entry which is preliminary data.</text>
</comment>
<dbReference type="Pfam" id="PF00425">
    <property type="entry name" value="Chorismate_bind"/>
    <property type="match status" value="1"/>
</dbReference>
<protein>
    <recommendedName>
        <fullName evidence="1">anthranilate synthase</fullName>
        <ecNumber evidence="1">4.1.3.27</ecNumber>
    </recommendedName>
</protein>
<dbReference type="InterPro" id="IPR015890">
    <property type="entry name" value="Chorismate_C"/>
</dbReference>
<dbReference type="CDD" id="cd01743">
    <property type="entry name" value="GATase1_Anthranilate_Synthase"/>
    <property type="match status" value="1"/>
</dbReference>
<gene>
    <name evidence="7" type="primary">phzE1</name>
    <name evidence="7" type="ORF">Aglo03_11440</name>
</gene>
<dbReference type="EC" id="4.1.3.27" evidence="1"/>
<evidence type="ECO:0000256" key="2">
    <source>
        <dbReference type="ARBA" id="ARBA00022962"/>
    </source>
</evidence>
<sequence length="637" mass="69080">MTGHPLHRLLRLSATGDAPPFALLHRPEHAGQDVLEVLTGEVSTPDTLSRLPRRERPDGHVGPWHDVLTVVPFRQVAERGYDCADDGAPLIALSVREQAALSLSEVLPEIPLVPVALVGGHFDLDDDAYAEVVGRIVADEIGQGEGANFVIKRTYVAEIAGYRLASALSFFRRLVEREKGAYWTFLVHTGDRVFVGASPERHVSLHGGTAVMNPISGTYRYPAAGPTLGGVLDFLADTKEIDELYMTVDEELKMMSRVCHDRVRVVGPHLKEMARLAHTEYLIEGSSDRDPREVLAMTLFAPTVTGSPVESACKVIRRYEPEGRGYYSGVVALIGTDADGRTSMDSAIMIRTAEIGPTGLVRIGVGATLVRDSDPVAEAAETRGKAAGLLAALDHAPPSLFAQHPRVRAALAGRNTGIAGYWLARDEDADRPRDGLAGRRVLVVDAEDTFTSMIAHQLRSTGMDVLVRRHDEPFDLDGHDLVVLGPGPGDPREHGHPKITRLRSSVRWLLEHGRPFLAVCLSHQVLATALGLPLRRRTVPNQGVRREVDLFGRTEQVGFYNTFAARSESDEFLVPGIGPVSVSRDPLSGEVHAMVGPSFASTQFHAESVLTRDGVRITSELVLGVLDRVGAAAELVS</sequence>
<proteinExistence type="predicted"/>
<dbReference type="PROSITE" id="PS51273">
    <property type="entry name" value="GATASE_TYPE_1"/>
    <property type="match status" value="1"/>
</dbReference>
<dbReference type="PRINTS" id="PR00096">
    <property type="entry name" value="GATASE"/>
</dbReference>
<dbReference type="InterPro" id="IPR005801">
    <property type="entry name" value="ADC_synthase"/>
</dbReference>
<dbReference type="EMBL" id="BSSD01000001">
    <property type="protein sequence ID" value="GLW90328.1"/>
    <property type="molecule type" value="Genomic_DNA"/>
</dbReference>
<reference evidence="7" key="1">
    <citation type="submission" date="2023-02" db="EMBL/GenBank/DDBJ databases">
        <title>Actinokineospora globicatena NBRC 15670.</title>
        <authorList>
            <person name="Ichikawa N."/>
            <person name="Sato H."/>
            <person name="Tonouchi N."/>
        </authorList>
    </citation>
    <scope>NUCLEOTIDE SEQUENCE</scope>
    <source>
        <strain evidence="7">NBRC 15670</strain>
    </source>
</reference>
<feature type="domain" description="Chorismate-utilising enzyme C-terminal" evidence="6">
    <location>
        <begin position="127"/>
        <end position="385"/>
    </location>
</feature>
<name>A0A9W6QLA3_9PSEU</name>
<comment type="catalytic activity">
    <reaction evidence="4">
        <text>chorismate + L-glutamine = anthranilate + pyruvate + L-glutamate + H(+)</text>
        <dbReference type="Rhea" id="RHEA:21732"/>
        <dbReference type="ChEBI" id="CHEBI:15361"/>
        <dbReference type="ChEBI" id="CHEBI:15378"/>
        <dbReference type="ChEBI" id="CHEBI:16567"/>
        <dbReference type="ChEBI" id="CHEBI:29748"/>
        <dbReference type="ChEBI" id="CHEBI:29985"/>
        <dbReference type="ChEBI" id="CHEBI:58359"/>
        <dbReference type="EC" id="4.1.3.27"/>
    </reaction>
</comment>
<evidence type="ECO:0000259" key="5">
    <source>
        <dbReference type="Pfam" id="PF00117"/>
    </source>
</evidence>
<dbReference type="Gene3D" id="3.40.50.880">
    <property type="match status" value="1"/>
</dbReference>
<dbReference type="Gene3D" id="3.60.120.10">
    <property type="entry name" value="Anthranilate synthase"/>
    <property type="match status" value="1"/>
</dbReference>
<dbReference type="InterPro" id="IPR017926">
    <property type="entry name" value="GATASE"/>
</dbReference>
<dbReference type="InterPro" id="IPR006221">
    <property type="entry name" value="TrpG/PapA_dom"/>
</dbReference>
<keyword evidence="8" id="KW-1185">Reference proteome</keyword>
<dbReference type="GO" id="GO:0004049">
    <property type="term" value="F:anthranilate synthase activity"/>
    <property type="evidence" value="ECO:0007669"/>
    <property type="project" value="UniProtKB-EC"/>
</dbReference>
<evidence type="ECO:0000256" key="4">
    <source>
        <dbReference type="ARBA" id="ARBA00047683"/>
    </source>
</evidence>
<dbReference type="SUPFAM" id="SSF52317">
    <property type="entry name" value="Class I glutamine amidotransferase-like"/>
    <property type="match status" value="1"/>
</dbReference>
<evidence type="ECO:0000313" key="8">
    <source>
        <dbReference type="Proteomes" id="UP001165042"/>
    </source>
</evidence>
<dbReference type="PANTHER" id="PTHR11236:SF49">
    <property type="entry name" value="ANTHRANILATE SYNTHASE COMPONENT 1"/>
    <property type="match status" value="1"/>
</dbReference>
<dbReference type="PANTHER" id="PTHR11236">
    <property type="entry name" value="AMINOBENZOATE/ANTHRANILATE SYNTHASE"/>
    <property type="match status" value="1"/>
</dbReference>
<evidence type="ECO:0000256" key="3">
    <source>
        <dbReference type="ARBA" id="ARBA00023239"/>
    </source>
</evidence>
<dbReference type="RefSeq" id="WP_285608234.1">
    <property type="nucleotide sequence ID" value="NZ_BSSD01000001.1"/>
</dbReference>
<dbReference type="InterPro" id="IPR029062">
    <property type="entry name" value="Class_I_gatase-like"/>
</dbReference>
<dbReference type="SUPFAM" id="SSF56322">
    <property type="entry name" value="ADC synthase"/>
    <property type="match status" value="1"/>
</dbReference>
<dbReference type="AlphaFoldDB" id="A0A9W6QLA3"/>
<keyword evidence="2" id="KW-0315">Glutamine amidotransferase</keyword>
<evidence type="ECO:0000259" key="6">
    <source>
        <dbReference type="Pfam" id="PF00425"/>
    </source>
</evidence>
<dbReference type="GO" id="GO:0000162">
    <property type="term" value="P:L-tryptophan biosynthetic process"/>
    <property type="evidence" value="ECO:0007669"/>
    <property type="project" value="TreeGrafter"/>
</dbReference>
<dbReference type="Pfam" id="PF00117">
    <property type="entry name" value="GATase"/>
    <property type="match status" value="1"/>
</dbReference>
<accession>A0A9W6QLA3</accession>
<dbReference type="Proteomes" id="UP001165042">
    <property type="component" value="Unassembled WGS sequence"/>
</dbReference>
<organism evidence="7 8">
    <name type="scientific">Actinokineospora globicatena</name>
    <dbReference type="NCBI Taxonomy" id="103729"/>
    <lineage>
        <taxon>Bacteria</taxon>
        <taxon>Bacillati</taxon>
        <taxon>Actinomycetota</taxon>
        <taxon>Actinomycetes</taxon>
        <taxon>Pseudonocardiales</taxon>
        <taxon>Pseudonocardiaceae</taxon>
        <taxon>Actinokineospora</taxon>
    </lineage>
</organism>
<keyword evidence="3" id="KW-0456">Lyase</keyword>
<evidence type="ECO:0000313" key="7">
    <source>
        <dbReference type="EMBL" id="GLW90328.1"/>
    </source>
</evidence>
<evidence type="ECO:0000256" key="1">
    <source>
        <dbReference type="ARBA" id="ARBA00012266"/>
    </source>
</evidence>
<feature type="domain" description="Glutamine amidotransferase" evidence="5">
    <location>
        <begin position="442"/>
        <end position="620"/>
    </location>
</feature>
<dbReference type="PRINTS" id="PR00099">
    <property type="entry name" value="CPSGATASE"/>
</dbReference>
<dbReference type="PRINTS" id="PR00097">
    <property type="entry name" value="ANTSNTHASEII"/>
</dbReference>
<dbReference type="InterPro" id="IPR019999">
    <property type="entry name" value="Anth_synth_I-like"/>
</dbReference>